<evidence type="ECO:0000256" key="1">
    <source>
        <dbReference type="SAM" id="MobiDB-lite"/>
    </source>
</evidence>
<name>A0ABN8PA18_9CNID</name>
<reference evidence="2 3" key="1">
    <citation type="submission" date="2022-05" db="EMBL/GenBank/DDBJ databases">
        <authorList>
            <consortium name="Genoscope - CEA"/>
            <person name="William W."/>
        </authorList>
    </citation>
    <scope>NUCLEOTIDE SEQUENCE [LARGE SCALE GENOMIC DNA]</scope>
</reference>
<keyword evidence="3" id="KW-1185">Reference proteome</keyword>
<dbReference type="EMBL" id="CALNXK010000060">
    <property type="protein sequence ID" value="CAH3138111.1"/>
    <property type="molecule type" value="Genomic_DNA"/>
</dbReference>
<dbReference type="Proteomes" id="UP001159405">
    <property type="component" value="Unassembled WGS sequence"/>
</dbReference>
<gene>
    <name evidence="2" type="ORF">PLOB_00039991</name>
</gene>
<evidence type="ECO:0000313" key="2">
    <source>
        <dbReference type="EMBL" id="CAH3138111.1"/>
    </source>
</evidence>
<organism evidence="2 3">
    <name type="scientific">Porites lobata</name>
    <dbReference type="NCBI Taxonomy" id="104759"/>
    <lineage>
        <taxon>Eukaryota</taxon>
        <taxon>Metazoa</taxon>
        <taxon>Cnidaria</taxon>
        <taxon>Anthozoa</taxon>
        <taxon>Hexacorallia</taxon>
        <taxon>Scleractinia</taxon>
        <taxon>Fungiina</taxon>
        <taxon>Poritidae</taxon>
        <taxon>Porites</taxon>
    </lineage>
</organism>
<sequence>MPPPGTSNKVADGGSRNFDGSIEWPFNMRVFEDISSNRPGYNPPLVILHAYPDDKSPCVFTCLKEYLADTTPQRNRKELIYYLHQATQSYLLSSAGIDIASFKRQRQVCRHL</sequence>
<protein>
    <submittedName>
        <fullName evidence="2">Uncharacterized protein</fullName>
    </submittedName>
</protein>
<feature type="region of interest" description="Disordered" evidence="1">
    <location>
        <begin position="1"/>
        <end position="20"/>
    </location>
</feature>
<evidence type="ECO:0000313" key="3">
    <source>
        <dbReference type="Proteomes" id="UP001159405"/>
    </source>
</evidence>
<comment type="caution">
    <text evidence="2">The sequence shown here is derived from an EMBL/GenBank/DDBJ whole genome shotgun (WGS) entry which is preliminary data.</text>
</comment>
<accession>A0ABN8PA18</accession>
<proteinExistence type="predicted"/>